<dbReference type="AlphaFoldDB" id="A0A9W7XBX1"/>
<dbReference type="PANTHER" id="PTHR31325">
    <property type="entry name" value="OS01G0798800 PROTEIN-RELATED"/>
    <property type="match status" value="1"/>
</dbReference>
<proteinExistence type="predicted"/>
<feature type="transmembrane region" description="Helical" evidence="1">
    <location>
        <begin position="301"/>
        <end position="321"/>
    </location>
</feature>
<comment type="caution">
    <text evidence="3">The sequence shown here is derived from an EMBL/GenBank/DDBJ whole genome shotgun (WGS) entry which is preliminary data.</text>
</comment>
<sequence length="742" mass="82587">MRPTKMRNCEKVGNLHRGNPKSLVDAEYLLDEWEIHCLILVSFSLQVFLFFSAGIRRRSSSQVVGVLIWLSYQSADSVAVFVLGHLAVHAGGPSHQLVFLWAPFVLLHLGGQDTITAFSMQDNELWTRHLLTFAQQVALAVYDVAKSPWPDHRLLSAVMLMFLSGCIKYAERTLCLATARPARLMADFLGGFKDRISSIKEMQKIAREGGLGSSRYLSSRAFTNLSLNPGMDVMSTDILPNYDWSVSRDIFSDLHSKIRRLDPSRQRQYFLKAYRFAEERLYVCYQRLYTKALFRLTPPGALLHLVAFLSTSAATALFYAANKQTYYRRADVAVSYVLLAGAVTLEVSSFLLSMLTRLDLWSHPALCSCVENPDAIKCVFCVTCGNCAVLLRRWRPPRHWSRKLAQYNVMSRCAQQASGDSSLTPRCIANRMGIETDTATMERVPLTDGDGDLMLFVIEKLLDADAMLADSDFTGSRGEQALRKWTAGSQLEAPGGRILWESLRELDFPTSVLVWHIATDVCFFSSAAGGTTTNSGDEAEKKKTTISRQLSNYIMYLVFKCGVMRTSSSQFLLVKAHDEVLHLIKAGKDQDGDKELQHKTGYTRDEAVVARLLKSGLLERSRQQELGGGPDDVAPSNSSVSVIQVLSDQVLPRAFKVAAALDGIQIQVRQGGGDQAAASRWDLIAAVWLEMLYYVGPRCGAAFHRDHLNTGGELITHVLVLMYIIGPLGYHASMLNFESLNT</sequence>
<feature type="transmembrane region" description="Helical" evidence="1">
    <location>
        <begin position="333"/>
        <end position="355"/>
    </location>
</feature>
<dbReference type="Pfam" id="PF13968">
    <property type="entry name" value="DUF4220"/>
    <property type="match status" value="1"/>
</dbReference>
<protein>
    <recommendedName>
        <fullName evidence="2">DUF4220 domain-containing protein</fullName>
    </recommendedName>
</protein>
<gene>
    <name evidence="3" type="ORF">BS78_K169200</name>
</gene>
<dbReference type="EMBL" id="MU629650">
    <property type="protein sequence ID" value="KAJ1255712.1"/>
    <property type="molecule type" value="Genomic_DNA"/>
</dbReference>
<keyword evidence="1" id="KW-0812">Transmembrane</keyword>
<keyword evidence="4" id="KW-1185">Reference proteome</keyword>
<organism evidence="3 4">
    <name type="scientific">Paspalum vaginatum</name>
    <name type="common">seashore paspalum</name>
    <dbReference type="NCBI Taxonomy" id="158149"/>
    <lineage>
        <taxon>Eukaryota</taxon>
        <taxon>Viridiplantae</taxon>
        <taxon>Streptophyta</taxon>
        <taxon>Embryophyta</taxon>
        <taxon>Tracheophyta</taxon>
        <taxon>Spermatophyta</taxon>
        <taxon>Magnoliopsida</taxon>
        <taxon>Liliopsida</taxon>
        <taxon>Poales</taxon>
        <taxon>Poaceae</taxon>
        <taxon>PACMAD clade</taxon>
        <taxon>Panicoideae</taxon>
        <taxon>Andropogonodae</taxon>
        <taxon>Paspaleae</taxon>
        <taxon>Paspalinae</taxon>
        <taxon>Paspalum</taxon>
    </lineage>
</organism>
<evidence type="ECO:0000313" key="3">
    <source>
        <dbReference type="EMBL" id="KAJ1255712.1"/>
    </source>
</evidence>
<dbReference type="Pfam" id="PF04578">
    <property type="entry name" value="DUF594"/>
    <property type="match status" value="1"/>
</dbReference>
<dbReference type="OrthoDB" id="607136at2759"/>
<reference evidence="3 4" key="1">
    <citation type="submission" date="2022-10" db="EMBL/GenBank/DDBJ databases">
        <title>WGS assembly of Paspalum vaginatum 540-79.</title>
        <authorList>
            <person name="Sun G."/>
            <person name="Wase N."/>
            <person name="Shu S."/>
            <person name="Jenkins J."/>
            <person name="Zhou B."/>
            <person name="Torres-Rodriguez J."/>
            <person name="Chen C."/>
            <person name="Sandor L."/>
            <person name="Plott C."/>
            <person name="Yoshinga Y."/>
            <person name="Daum C."/>
            <person name="Qi P."/>
            <person name="Barry K."/>
            <person name="Lipzen A."/>
            <person name="Berry L."/>
            <person name="Pedersen C."/>
            <person name="Gottilla T."/>
            <person name="Foltz A."/>
            <person name="Yu H."/>
            <person name="O'Malley R."/>
            <person name="Zhang C."/>
            <person name="Devos K."/>
            <person name="Sigmon B."/>
            <person name="Yu B."/>
            <person name="Obata T."/>
            <person name="Schmutz J."/>
            <person name="Schnable J."/>
        </authorList>
    </citation>
    <scope>NUCLEOTIDE SEQUENCE [LARGE SCALE GENOMIC DNA]</scope>
    <source>
        <strain evidence="4">cv. 540-79</strain>
    </source>
</reference>
<feature type="domain" description="DUF4220" evidence="2">
    <location>
        <begin position="69"/>
        <end position="411"/>
    </location>
</feature>
<dbReference type="InterPro" id="IPR025315">
    <property type="entry name" value="DUF4220"/>
</dbReference>
<keyword evidence="1" id="KW-1133">Transmembrane helix</keyword>
<dbReference type="InterPro" id="IPR007658">
    <property type="entry name" value="DUF594"/>
</dbReference>
<evidence type="ECO:0000256" key="1">
    <source>
        <dbReference type="SAM" id="Phobius"/>
    </source>
</evidence>
<accession>A0A9W7XBX1</accession>
<name>A0A9W7XBX1_9POAL</name>
<evidence type="ECO:0000259" key="2">
    <source>
        <dbReference type="Pfam" id="PF13968"/>
    </source>
</evidence>
<dbReference type="Proteomes" id="UP001164776">
    <property type="component" value="Unassembled WGS sequence"/>
</dbReference>
<evidence type="ECO:0000313" key="4">
    <source>
        <dbReference type="Proteomes" id="UP001164776"/>
    </source>
</evidence>
<keyword evidence="1" id="KW-0472">Membrane</keyword>